<evidence type="ECO:0000313" key="2">
    <source>
        <dbReference type="Proteomes" id="UP001162992"/>
    </source>
</evidence>
<sequence>MVMEHSSASISTKRVYSLLQRCMKTKDLSASRQVYSLMIRSGLDSNTFLAFHLIRLFSLCGSLMEANEVYLKFCRPDLHMWTAIISAHVKHQQCEQAIKLYHAMLQSNVKPNDYAYVAVLKACASPEALPQGRIIHADVVKAGYDSSVHVSNTLIDMYAKCGSLDEARRVFDQLRAKDIISWNAMISGYTQNGFGEEALHLLDQMRQEGIQADAFTYVSALKACGILGAIAKGKLIHVHIVECGLESNIFIGNTLIDMYAKCGSLETAHQVFETMPHKDLVSWNAMIAGYAQHGFSEKALQLFEYLQKEGIRPNRVTFVSILKACCSISAIDQAKQIHAQIIDAGLESDLFVGSTLVDMYSNCGSLVDARHVFNKFPARDVVLWNVMIAGYAKHGDSKEALNLFREMKSDHIQPDSVTYVCILQACASIPDIDEGKLIHTQVIERGLEGSVFVGNGLVDMYAKCGSIDEARKVFDRLPAKDVVSWNAMIAGYAQQGLGEQALHLFELMQQEDMKPNDATYLSILKACGSIAAIDQGKRIHAQIIKCGLETNVFVGSALVDMYSKCGDLNEANKVLIKLPVRNVVSWNAMISGHAQHGLGKEALQLYKEMQREGIKPDSATFVSLLSACSHANLTHEGFDLFHSMLDDHGIRPELQHYGCMVDLLSRRGSLSEAEKFVIKMPIVPSADIWMSVLAACKTHGNVELARRSFDSILKLEPSNDAAYVLMANIYAVAGRWVDSLEIRKTMKTAGIRKIPGCTWIEFNNQMHRFVVEDKDHPQKKRIYATLHTLIGRIKDQFGYEPDLSCVLYDVPDHKKAHLLSAHSEKLALTFGLINLPPGVPIRIVKNLRTCADCHTFAKMISKLSGREIIERDANRFHHFRDGVCSCGDYW</sequence>
<reference evidence="2" key="1">
    <citation type="journal article" date="2024" name="Proc. Natl. Acad. Sci. U.S.A.">
        <title>Extraordinary preservation of gene collinearity over three hundred million years revealed in homosporous lycophytes.</title>
        <authorList>
            <person name="Li C."/>
            <person name="Wickell D."/>
            <person name="Kuo L.Y."/>
            <person name="Chen X."/>
            <person name="Nie B."/>
            <person name="Liao X."/>
            <person name="Peng D."/>
            <person name="Ji J."/>
            <person name="Jenkins J."/>
            <person name="Williams M."/>
            <person name="Shu S."/>
            <person name="Plott C."/>
            <person name="Barry K."/>
            <person name="Rajasekar S."/>
            <person name="Grimwood J."/>
            <person name="Han X."/>
            <person name="Sun S."/>
            <person name="Hou Z."/>
            <person name="He W."/>
            <person name="Dai G."/>
            <person name="Sun C."/>
            <person name="Schmutz J."/>
            <person name="Leebens-Mack J.H."/>
            <person name="Li F.W."/>
            <person name="Wang L."/>
        </authorList>
    </citation>
    <scope>NUCLEOTIDE SEQUENCE [LARGE SCALE GENOMIC DNA]</scope>
    <source>
        <strain evidence="2">cv. PW_Plant_1</strain>
    </source>
</reference>
<protein>
    <submittedName>
        <fullName evidence="1">Uncharacterized protein</fullName>
    </submittedName>
</protein>
<proteinExistence type="predicted"/>
<evidence type="ECO:0000313" key="1">
    <source>
        <dbReference type="EMBL" id="KAJ7532331.1"/>
    </source>
</evidence>
<name>A0ACC2BRC1_DIPCM</name>
<dbReference type="Proteomes" id="UP001162992">
    <property type="component" value="Chromosome 14"/>
</dbReference>
<keyword evidence="2" id="KW-1185">Reference proteome</keyword>
<comment type="caution">
    <text evidence="1">The sequence shown here is derived from an EMBL/GenBank/DDBJ whole genome shotgun (WGS) entry which is preliminary data.</text>
</comment>
<organism evidence="1 2">
    <name type="scientific">Diphasiastrum complanatum</name>
    <name type="common">Issler's clubmoss</name>
    <name type="synonym">Lycopodium complanatum</name>
    <dbReference type="NCBI Taxonomy" id="34168"/>
    <lineage>
        <taxon>Eukaryota</taxon>
        <taxon>Viridiplantae</taxon>
        <taxon>Streptophyta</taxon>
        <taxon>Embryophyta</taxon>
        <taxon>Tracheophyta</taxon>
        <taxon>Lycopodiopsida</taxon>
        <taxon>Lycopodiales</taxon>
        <taxon>Lycopodiaceae</taxon>
        <taxon>Lycopodioideae</taxon>
        <taxon>Diphasiastrum</taxon>
    </lineage>
</organism>
<gene>
    <name evidence="1" type="ORF">O6H91_14G082900</name>
</gene>
<accession>A0ACC2BRC1</accession>
<dbReference type="EMBL" id="CM055105">
    <property type="protein sequence ID" value="KAJ7532331.1"/>
    <property type="molecule type" value="Genomic_DNA"/>
</dbReference>